<feature type="domain" description="HTH tetR-type" evidence="3">
    <location>
        <begin position="25"/>
        <end position="85"/>
    </location>
</feature>
<accession>A0ABQ6AB02</accession>
<reference evidence="5" key="1">
    <citation type="journal article" date="2019" name="Int. J. Syst. Evol. Microbiol.">
        <title>The Global Catalogue of Microorganisms (GCM) 10K type strain sequencing project: providing services to taxonomists for standard genome sequencing and annotation.</title>
        <authorList>
            <consortium name="The Broad Institute Genomics Platform"/>
            <consortium name="The Broad Institute Genome Sequencing Center for Infectious Disease"/>
            <person name="Wu L."/>
            <person name="Ma J."/>
        </authorList>
    </citation>
    <scope>NUCLEOTIDE SEQUENCE [LARGE SCALE GENOMIC DNA]</scope>
    <source>
        <strain evidence="5">NBRC 112502</strain>
    </source>
</reference>
<evidence type="ECO:0000256" key="1">
    <source>
        <dbReference type="ARBA" id="ARBA00023125"/>
    </source>
</evidence>
<dbReference type="Gene3D" id="1.10.357.10">
    <property type="entry name" value="Tetracycline Repressor, domain 2"/>
    <property type="match status" value="1"/>
</dbReference>
<keyword evidence="1 2" id="KW-0238">DNA-binding</keyword>
<dbReference type="SUPFAM" id="SSF46689">
    <property type="entry name" value="Homeodomain-like"/>
    <property type="match status" value="1"/>
</dbReference>
<proteinExistence type="predicted"/>
<dbReference type="Pfam" id="PF00440">
    <property type="entry name" value="TetR_N"/>
    <property type="match status" value="1"/>
</dbReference>
<dbReference type="InterPro" id="IPR009057">
    <property type="entry name" value="Homeodomain-like_sf"/>
</dbReference>
<dbReference type="PROSITE" id="PS50977">
    <property type="entry name" value="HTH_TETR_2"/>
    <property type="match status" value="1"/>
</dbReference>
<comment type="caution">
    <text evidence="4">The sequence shown here is derived from an EMBL/GenBank/DDBJ whole genome shotgun (WGS) entry which is preliminary data.</text>
</comment>
<organism evidence="4 5">
    <name type="scientific">Acidocella aquatica</name>
    <dbReference type="NCBI Taxonomy" id="1922313"/>
    <lineage>
        <taxon>Bacteria</taxon>
        <taxon>Pseudomonadati</taxon>
        <taxon>Pseudomonadota</taxon>
        <taxon>Alphaproteobacteria</taxon>
        <taxon>Acetobacterales</taxon>
        <taxon>Acidocellaceae</taxon>
        <taxon>Acidocella</taxon>
    </lineage>
</organism>
<dbReference type="InterPro" id="IPR050109">
    <property type="entry name" value="HTH-type_TetR-like_transc_reg"/>
</dbReference>
<dbReference type="InterPro" id="IPR041586">
    <property type="entry name" value="PsrA_TetR_C"/>
</dbReference>
<protein>
    <submittedName>
        <fullName evidence="4">TetR family transcriptional regulator</fullName>
    </submittedName>
</protein>
<sequence>MSGNLLKLAGSETGMAPRVDRRRAPETAARILDSAETLFARRGFYGVSLRDIAAEAGVPLALSHYHFGSKENLFSAIIDRRAGEHADSIAAALAGAMLVEGSRGMRRAAIIRALISPIAERFVHGGPGWKNYIRLLAFVANHPQEEDYVSPFKRHYDSLIQSFVKALAAIHPEIAPLDVQWGFFFYQAAITHILVESGMLERQSGGALGSGDFAAMVERIVPFFSAGFLGLGAVD</sequence>
<dbReference type="EMBL" id="BSOS01000090">
    <property type="protein sequence ID" value="GLR68595.1"/>
    <property type="molecule type" value="Genomic_DNA"/>
</dbReference>
<dbReference type="InterPro" id="IPR001647">
    <property type="entry name" value="HTH_TetR"/>
</dbReference>
<evidence type="ECO:0000313" key="4">
    <source>
        <dbReference type="EMBL" id="GLR68595.1"/>
    </source>
</evidence>
<evidence type="ECO:0000259" key="3">
    <source>
        <dbReference type="PROSITE" id="PS50977"/>
    </source>
</evidence>
<dbReference type="PANTHER" id="PTHR30055:SF235">
    <property type="entry name" value="TRANSCRIPTIONAL REGULATORY PROTEIN"/>
    <property type="match status" value="1"/>
</dbReference>
<dbReference type="Pfam" id="PF17939">
    <property type="entry name" value="TetR_C_30"/>
    <property type="match status" value="1"/>
</dbReference>
<dbReference type="InterPro" id="IPR036271">
    <property type="entry name" value="Tet_transcr_reg_TetR-rel_C_sf"/>
</dbReference>
<name>A0ABQ6AB02_9PROT</name>
<gene>
    <name evidence="4" type="primary">psrA</name>
    <name evidence="4" type="ORF">GCM10010909_32760</name>
</gene>
<dbReference type="PANTHER" id="PTHR30055">
    <property type="entry name" value="HTH-TYPE TRANSCRIPTIONAL REGULATOR RUTR"/>
    <property type="match status" value="1"/>
</dbReference>
<dbReference type="RefSeq" id="WP_284259439.1">
    <property type="nucleotide sequence ID" value="NZ_BSOS01000090.1"/>
</dbReference>
<feature type="DNA-binding region" description="H-T-H motif" evidence="2">
    <location>
        <begin position="48"/>
        <end position="67"/>
    </location>
</feature>
<dbReference type="SUPFAM" id="SSF48498">
    <property type="entry name" value="Tetracyclin repressor-like, C-terminal domain"/>
    <property type="match status" value="1"/>
</dbReference>
<keyword evidence="5" id="KW-1185">Reference proteome</keyword>
<evidence type="ECO:0000256" key="2">
    <source>
        <dbReference type="PROSITE-ProRule" id="PRU00335"/>
    </source>
</evidence>
<evidence type="ECO:0000313" key="5">
    <source>
        <dbReference type="Proteomes" id="UP001156641"/>
    </source>
</evidence>
<dbReference type="PRINTS" id="PR00455">
    <property type="entry name" value="HTHTETR"/>
</dbReference>
<dbReference type="Proteomes" id="UP001156641">
    <property type="component" value="Unassembled WGS sequence"/>
</dbReference>